<keyword evidence="2" id="KW-1185">Reference proteome</keyword>
<dbReference type="CDD" id="cd22580">
    <property type="entry name" value="AcrIF11"/>
    <property type="match status" value="1"/>
</dbReference>
<organism evidence="1 2">
    <name type="scientific">Pseudoalteromonas amylolytica</name>
    <dbReference type="NCBI Taxonomy" id="1859457"/>
    <lineage>
        <taxon>Bacteria</taxon>
        <taxon>Pseudomonadati</taxon>
        <taxon>Pseudomonadota</taxon>
        <taxon>Gammaproteobacteria</taxon>
        <taxon>Alteromonadales</taxon>
        <taxon>Pseudoalteromonadaceae</taxon>
        <taxon>Pseudoalteromonas</taxon>
    </lineage>
</organism>
<gene>
    <name evidence="1" type="ORF">BET10_08210</name>
</gene>
<proteinExistence type="predicted"/>
<dbReference type="AlphaFoldDB" id="A0A1S1MX13"/>
<reference evidence="1 2" key="1">
    <citation type="submission" date="2016-09" db="EMBL/GenBank/DDBJ databases">
        <title>Pseudoalteromonas amylolytica sp. nov., isolated from the surface seawater.</title>
        <authorList>
            <person name="Wu Y.-H."/>
            <person name="Cheng H."/>
            <person name="Jin X.-B."/>
            <person name="Wang C.-S."/>
            <person name="Xu X.-W."/>
        </authorList>
    </citation>
    <scope>NUCLEOTIDE SEQUENCE [LARGE SCALE GENOMIC DNA]</scope>
    <source>
        <strain evidence="1 2">JW1</strain>
    </source>
</reference>
<dbReference type="Proteomes" id="UP000179786">
    <property type="component" value="Unassembled WGS sequence"/>
</dbReference>
<protein>
    <submittedName>
        <fullName evidence="1">Uncharacterized protein</fullName>
    </submittedName>
</protein>
<comment type="caution">
    <text evidence="1">The sequence shown here is derived from an EMBL/GenBank/DDBJ whole genome shotgun (WGS) entry which is preliminary data.</text>
</comment>
<evidence type="ECO:0000313" key="1">
    <source>
        <dbReference type="EMBL" id="OHU91773.1"/>
    </source>
</evidence>
<dbReference type="RefSeq" id="WP_070984161.1">
    <property type="nucleotide sequence ID" value="NZ_MKJU01000024.1"/>
</dbReference>
<sequence>MKAFHTSPNEITNIKATGTFDDCLFFSHDVYTMTASNTVYVYSLELNEEHIVRVSDLYDEELIAHISDVLSVDEEVAERMLDGRDTAFDHGLDGEDDWWIQAKQGECAKRMGYKAVEAQDEQGTVFIVPMLGCESELTLEEVR</sequence>
<dbReference type="InterPro" id="IPR058829">
    <property type="entry name" value="AcrIF11-like"/>
</dbReference>
<name>A0A1S1MX13_9GAMM</name>
<dbReference type="Pfam" id="PF26151">
    <property type="entry name" value="AcrIF11_ADP_ribosyl"/>
    <property type="match status" value="1"/>
</dbReference>
<dbReference type="EMBL" id="MKJU01000024">
    <property type="protein sequence ID" value="OHU91773.1"/>
    <property type="molecule type" value="Genomic_DNA"/>
</dbReference>
<evidence type="ECO:0000313" key="2">
    <source>
        <dbReference type="Proteomes" id="UP000179786"/>
    </source>
</evidence>
<accession>A0A1S1MX13</accession>
<dbReference type="OrthoDB" id="8594834at2"/>